<dbReference type="PANTHER" id="PTHR47549">
    <property type="entry name" value="GOLGI APPARATUS MEMBRANE PROTEIN TVP38-RELATED"/>
    <property type="match status" value="1"/>
</dbReference>
<sequence length="289" mass="32342">MSVQRLAAPVAFLKKYATYALNRYRKLHFYGKLFIWLVVFFDLCLVALIIVVTPARIAQVSHDKAILLASTRFGWLALGGLMVCVSFPPLIGHTTLITLCGFAYGMKGFYISSTASVLGSALAFVVLRLLFSNRLKAWSSKNQKWQALESVVTTKGLPLIILIRVSPFPPWVYSNSLFASIQTVKLWQFVVATFFIFPKILLHTFIGSKLAELSDGEQRNHMDTRTKILDGVFIGVSIAVAIFTGWFVYNAVQSHIRNLEGFSPEVDELAAEAIERYDEEAPLLSPERV</sequence>
<proteinExistence type="inferred from homology"/>
<protein>
    <recommendedName>
        <fullName evidence="4">Golgi apparatus membrane protein TVP38</fullName>
    </recommendedName>
    <alternativeName>
        <fullName evidence="5">Golgi apparatus membrane protein tvp38</fullName>
    </alternativeName>
</protein>
<dbReference type="AlphaFoldDB" id="A0A409XNJ4"/>
<feature type="domain" description="VTT" evidence="11">
    <location>
        <begin position="93"/>
        <end position="208"/>
    </location>
</feature>
<evidence type="ECO:0000256" key="2">
    <source>
        <dbReference type="ARBA" id="ARBA00004653"/>
    </source>
</evidence>
<organism evidence="12 13">
    <name type="scientific">Psilocybe cyanescens</name>
    <dbReference type="NCBI Taxonomy" id="93625"/>
    <lineage>
        <taxon>Eukaryota</taxon>
        <taxon>Fungi</taxon>
        <taxon>Dikarya</taxon>
        <taxon>Basidiomycota</taxon>
        <taxon>Agaricomycotina</taxon>
        <taxon>Agaricomycetes</taxon>
        <taxon>Agaricomycetidae</taxon>
        <taxon>Agaricales</taxon>
        <taxon>Agaricineae</taxon>
        <taxon>Strophariaceae</taxon>
        <taxon>Psilocybe</taxon>
    </lineage>
</organism>
<dbReference type="EMBL" id="NHYD01001049">
    <property type="protein sequence ID" value="PPQ92385.1"/>
    <property type="molecule type" value="Genomic_DNA"/>
</dbReference>
<comment type="subcellular location">
    <subcellularLocation>
        <location evidence="2">Golgi apparatus membrane</location>
        <topology evidence="2">Multi-pass membrane protein</topology>
    </subcellularLocation>
</comment>
<dbReference type="GO" id="GO:0000139">
    <property type="term" value="C:Golgi membrane"/>
    <property type="evidence" value="ECO:0007669"/>
    <property type="project" value="UniProtKB-SubCell"/>
</dbReference>
<keyword evidence="9 10" id="KW-0472">Membrane</keyword>
<evidence type="ECO:0000259" key="11">
    <source>
        <dbReference type="Pfam" id="PF09335"/>
    </source>
</evidence>
<dbReference type="PANTHER" id="PTHR47549:SF1">
    <property type="entry name" value="GOLGI APPARATUS MEMBRANE PROTEIN TVP38"/>
    <property type="match status" value="1"/>
</dbReference>
<comment type="function">
    <text evidence="1">Golgi membrane protein involved in vesicular trafficking and spindle migration.</text>
</comment>
<dbReference type="Pfam" id="PF09335">
    <property type="entry name" value="VTT_dom"/>
    <property type="match status" value="1"/>
</dbReference>
<comment type="similarity">
    <text evidence="3">Belongs to the TVP38/TMEM64 family.</text>
</comment>
<reference evidence="12 13" key="1">
    <citation type="journal article" date="2018" name="Evol. Lett.">
        <title>Horizontal gene cluster transfer increased hallucinogenic mushroom diversity.</title>
        <authorList>
            <person name="Reynolds H.T."/>
            <person name="Vijayakumar V."/>
            <person name="Gluck-Thaler E."/>
            <person name="Korotkin H.B."/>
            <person name="Matheny P.B."/>
            <person name="Slot J.C."/>
        </authorList>
    </citation>
    <scope>NUCLEOTIDE SEQUENCE [LARGE SCALE GENOMIC DNA]</scope>
    <source>
        <strain evidence="12 13">2631</strain>
    </source>
</reference>
<dbReference type="Proteomes" id="UP000283269">
    <property type="component" value="Unassembled WGS sequence"/>
</dbReference>
<dbReference type="InterPro" id="IPR051076">
    <property type="entry name" value="Golgi_membrane_TVP38/TMEM64"/>
</dbReference>
<evidence type="ECO:0000256" key="10">
    <source>
        <dbReference type="SAM" id="Phobius"/>
    </source>
</evidence>
<dbReference type="STRING" id="93625.A0A409XNJ4"/>
<evidence type="ECO:0000313" key="13">
    <source>
        <dbReference type="Proteomes" id="UP000283269"/>
    </source>
</evidence>
<keyword evidence="13" id="KW-1185">Reference proteome</keyword>
<evidence type="ECO:0000256" key="6">
    <source>
        <dbReference type="ARBA" id="ARBA00022692"/>
    </source>
</evidence>
<evidence type="ECO:0000256" key="3">
    <source>
        <dbReference type="ARBA" id="ARBA00008640"/>
    </source>
</evidence>
<feature type="transmembrane region" description="Helical" evidence="10">
    <location>
        <begin position="152"/>
        <end position="174"/>
    </location>
</feature>
<gene>
    <name evidence="12" type="ORF">CVT25_008735</name>
</gene>
<evidence type="ECO:0000256" key="5">
    <source>
        <dbReference type="ARBA" id="ARBA00020673"/>
    </source>
</evidence>
<keyword evidence="6 10" id="KW-0812">Transmembrane</keyword>
<feature type="transmembrane region" description="Helical" evidence="10">
    <location>
        <begin position="110"/>
        <end position="131"/>
    </location>
</feature>
<evidence type="ECO:0000256" key="8">
    <source>
        <dbReference type="ARBA" id="ARBA00023034"/>
    </source>
</evidence>
<dbReference type="InParanoid" id="A0A409XNJ4"/>
<evidence type="ECO:0000313" key="12">
    <source>
        <dbReference type="EMBL" id="PPQ92385.1"/>
    </source>
</evidence>
<evidence type="ECO:0000256" key="9">
    <source>
        <dbReference type="ARBA" id="ARBA00023136"/>
    </source>
</evidence>
<dbReference type="OrthoDB" id="166803at2759"/>
<evidence type="ECO:0000256" key="7">
    <source>
        <dbReference type="ARBA" id="ARBA00022989"/>
    </source>
</evidence>
<accession>A0A409XNJ4</accession>
<keyword evidence="8" id="KW-0333">Golgi apparatus</keyword>
<evidence type="ECO:0000256" key="4">
    <source>
        <dbReference type="ARBA" id="ARBA00013533"/>
    </source>
</evidence>
<feature type="transmembrane region" description="Helical" evidence="10">
    <location>
        <begin position="73"/>
        <end position="104"/>
    </location>
</feature>
<dbReference type="GO" id="GO:0000022">
    <property type="term" value="P:mitotic spindle elongation"/>
    <property type="evidence" value="ECO:0007669"/>
    <property type="project" value="TreeGrafter"/>
</dbReference>
<feature type="transmembrane region" description="Helical" evidence="10">
    <location>
        <begin position="228"/>
        <end position="249"/>
    </location>
</feature>
<name>A0A409XNJ4_PSICY</name>
<comment type="caution">
    <text evidence="12">The sequence shown here is derived from an EMBL/GenBank/DDBJ whole genome shotgun (WGS) entry which is preliminary data.</text>
</comment>
<feature type="transmembrane region" description="Helical" evidence="10">
    <location>
        <begin position="186"/>
        <end position="207"/>
    </location>
</feature>
<keyword evidence="7 10" id="KW-1133">Transmembrane helix</keyword>
<feature type="transmembrane region" description="Helical" evidence="10">
    <location>
        <begin position="33"/>
        <end position="52"/>
    </location>
</feature>
<dbReference type="InterPro" id="IPR032816">
    <property type="entry name" value="VTT_dom"/>
</dbReference>
<dbReference type="GO" id="GO:0016192">
    <property type="term" value="P:vesicle-mediated transport"/>
    <property type="evidence" value="ECO:0007669"/>
    <property type="project" value="TreeGrafter"/>
</dbReference>
<evidence type="ECO:0000256" key="1">
    <source>
        <dbReference type="ARBA" id="ARBA00002978"/>
    </source>
</evidence>